<gene>
    <name evidence="5" type="ORF">ACFFTR_24805</name>
</gene>
<evidence type="ECO:0000256" key="3">
    <source>
        <dbReference type="ARBA" id="ARBA00022842"/>
    </source>
</evidence>
<dbReference type="GO" id="GO:0016829">
    <property type="term" value="F:lyase activity"/>
    <property type="evidence" value="ECO:0007669"/>
    <property type="project" value="UniProtKB-KW"/>
</dbReference>
<dbReference type="PANTHER" id="PTHR32308">
    <property type="entry name" value="LYASE BETA SUBUNIT, PUTATIVE (AFU_ORTHOLOGUE AFUA_4G13030)-RELATED"/>
    <property type="match status" value="1"/>
</dbReference>
<feature type="domain" description="HpcH/HpaI aldolase/citrate lyase" evidence="4">
    <location>
        <begin position="26"/>
        <end position="179"/>
    </location>
</feature>
<evidence type="ECO:0000256" key="2">
    <source>
        <dbReference type="ARBA" id="ARBA00022723"/>
    </source>
</evidence>
<dbReference type="InterPro" id="IPR005000">
    <property type="entry name" value="Aldolase/citrate-lyase_domain"/>
</dbReference>
<sequence length="194" mass="19016">MVSYLFVAGAQPAALLDGPPAGPGGWVRLPAGEAGLRAAKAAVVPGIAGVCASAAGSASELAALGAALAEAEEATGRAIGEVAVIPVLETAAGVLAAAELARAPRVARLLLAEAALVRELRLRPGPDERELLWLRSMVVTASAAAGVGAPLADVCPDPGGFGESCAALARLGFGGRVCADGDQLELAAGIFAYA</sequence>
<organism evidence="5 6">
    <name type="scientific">Dactylosporangium vinaceum</name>
    <dbReference type="NCBI Taxonomy" id="53362"/>
    <lineage>
        <taxon>Bacteria</taxon>
        <taxon>Bacillati</taxon>
        <taxon>Actinomycetota</taxon>
        <taxon>Actinomycetes</taxon>
        <taxon>Micromonosporales</taxon>
        <taxon>Micromonosporaceae</taxon>
        <taxon>Dactylosporangium</taxon>
    </lineage>
</organism>
<accession>A0ABV5MBU8</accession>
<keyword evidence="5" id="KW-0456">Lyase</keyword>
<dbReference type="InterPro" id="IPR040442">
    <property type="entry name" value="Pyrv_kinase-like_dom_sf"/>
</dbReference>
<evidence type="ECO:0000259" key="4">
    <source>
        <dbReference type="Pfam" id="PF03328"/>
    </source>
</evidence>
<dbReference type="PANTHER" id="PTHR32308:SF10">
    <property type="entry name" value="CITRATE LYASE SUBUNIT BETA"/>
    <property type="match status" value="1"/>
</dbReference>
<dbReference type="InterPro" id="IPR015813">
    <property type="entry name" value="Pyrv/PenolPyrv_kinase-like_dom"/>
</dbReference>
<evidence type="ECO:0000313" key="6">
    <source>
        <dbReference type="Proteomes" id="UP001589608"/>
    </source>
</evidence>
<reference evidence="5 6" key="1">
    <citation type="submission" date="2024-09" db="EMBL/GenBank/DDBJ databases">
        <authorList>
            <person name="Sun Q."/>
            <person name="Mori K."/>
        </authorList>
    </citation>
    <scope>NUCLEOTIDE SEQUENCE [LARGE SCALE GENOMIC DNA]</scope>
    <source>
        <strain evidence="5 6">JCM 3307</strain>
    </source>
</reference>
<dbReference type="Proteomes" id="UP001589608">
    <property type="component" value="Unassembled WGS sequence"/>
</dbReference>
<dbReference type="RefSeq" id="WP_223102324.1">
    <property type="nucleotide sequence ID" value="NZ_CP061913.1"/>
</dbReference>
<dbReference type="EMBL" id="JBHMCA010000046">
    <property type="protein sequence ID" value="MFB9446317.1"/>
    <property type="molecule type" value="Genomic_DNA"/>
</dbReference>
<protein>
    <submittedName>
        <fullName evidence="5">Aldolase/citrate lyase family protein</fullName>
    </submittedName>
</protein>
<keyword evidence="2" id="KW-0479">Metal-binding</keyword>
<dbReference type="Gene3D" id="3.20.20.60">
    <property type="entry name" value="Phosphoenolpyruvate-binding domains"/>
    <property type="match status" value="1"/>
</dbReference>
<evidence type="ECO:0000256" key="1">
    <source>
        <dbReference type="ARBA" id="ARBA00001946"/>
    </source>
</evidence>
<dbReference type="SUPFAM" id="SSF51621">
    <property type="entry name" value="Phosphoenolpyruvate/pyruvate domain"/>
    <property type="match status" value="1"/>
</dbReference>
<dbReference type="Pfam" id="PF03328">
    <property type="entry name" value="HpcH_HpaI"/>
    <property type="match status" value="1"/>
</dbReference>
<comment type="caution">
    <text evidence="5">The sequence shown here is derived from an EMBL/GenBank/DDBJ whole genome shotgun (WGS) entry which is preliminary data.</text>
</comment>
<comment type="cofactor">
    <cofactor evidence="1">
        <name>Mg(2+)</name>
        <dbReference type="ChEBI" id="CHEBI:18420"/>
    </cofactor>
</comment>
<keyword evidence="3" id="KW-0460">Magnesium</keyword>
<keyword evidence="6" id="KW-1185">Reference proteome</keyword>
<evidence type="ECO:0000313" key="5">
    <source>
        <dbReference type="EMBL" id="MFB9446317.1"/>
    </source>
</evidence>
<name>A0ABV5MBU8_9ACTN</name>
<proteinExistence type="predicted"/>